<dbReference type="EMBL" id="CAJVCH010046186">
    <property type="protein sequence ID" value="CAG7717474.1"/>
    <property type="molecule type" value="Genomic_DNA"/>
</dbReference>
<feature type="non-terminal residue" evidence="1">
    <location>
        <position position="1"/>
    </location>
</feature>
<accession>A0A8J2K0G9</accession>
<dbReference type="AlphaFoldDB" id="A0A8J2K0G9"/>
<organism evidence="1 2">
    <name type="scientific">Allacma fusca</name>
    <dbReference type="NCBI Taxonomy" id="39272"/>
    <lineage>
        <taxon>Eukaryota</taxon>
        <taxon>Metazoa</taxon>
        <taxon>Ecdysozoa</taxon>
        <taxon>Arthropoda</taxon>
        <taxon>Hexapoda</taxon>
        <taxon>Collembola</taxon>
        <taxon>Symphypleona</taxon>
        <taxon>Sminthuridae</taxon>
        <taxon>Allacma</taxon>
    </lineage>
</organism>
<name>A0A8J2K0G9_9HEXA</name>
<evidence type="ECO:0000313" key="1">
    <source>
        <dbReference type="EMBL" id="CAG7717474.1"/>
    </source>
</evidence>
<comment type="caution">
    <text evidence="1">The sequence shown here is derived from an EMBL/GenBank/DDBJ whole genome shotgun (WGS) entry which is preliminary data.</text>
</comment>
<proteinExistence type="predicted"/>
<gene>
    <name evidence="1" type="ORF">AFUS01_LOCUS6931</name>
</gene>
<evidence type="ECO:0000313" key="2">
    <source>
        <dbReference type="Proteomes" id="UP000708208"/>
    </source>
</evidence>
<protein>
    <submittedName>
        <fullName evidence="1">Uncharacterized protein</fullName>
    </submittedName>
</protein>
<sequence length="30" mass="3343">IVIPLNLEERKIMHIRGRSGRILIGGSNIS</sequence>
<dbReference type="Proteomes" id="UP000708208">
    <property type="component" value="Unassembled WGS sequence"/>
</dbReference>
<reference evidence="1" key="1">
    <citation type="submission" date="2021-06" db="EMBL/GenBank/DDBJ databases">
        <authorList>
            <person name="Hodson N. C."/>
            <person name="Mongue J. A."/>
            <person name="Jaron S. K."/>
        </authorList>
    </citation>
    <scope>NUCLEOTIDE SEQUENCE</scope>
</reference>
<keyword evidence="2" id="KW-1185">Reference proteome</keyword>